<dbReference type="Proteomes" id="UP000018418">
    <property type="component" value="Unassembled WGS sequence"/>
</dbReference>
<dbReference type="OrthoDB" id="5290098at2"/>
<dbReference type="AlphaFoldDB" id="V2UN55"/>
<comment type="caution">
    <text evidence="6">The sequence shown here is derived from an EMBL/GenBank/DDBJ whole genome shotgun (WGS) entry which is preliminary data.</text>
</comment>
<dbReference type="EMBL" id="AYEU01000006">
    <property type="protein sequence ID" value="ESK51402.1"/>
    <property type="molecule type" value="Genomic_DNA"/>
</dbReference>
<evidence type="ECO:0000313" key="7">
    <source>
        <dbReference type="Proteomes" id="UP000018418"/>
    </source>
</evidence>
<dbReference type="InterPro" id="IPR002641">
    <property type="entry name" value="PNPLA_dom"/>
</dbReference>
<gene>
    <name evidence="6" type="ORF">P255_01916</name>
</gene>
<reference evidence="6 7" key="1">
    <citation type="submission" date="2013-10" db="EMBL/GenBank/DDBJ databases">
        <title>The Genome Sequence of Acinetobacter brisouii CIP 110357.</title>
        <authorList>
            <consortium name="The Broad Institute Genomics Platform"/>
            <consortium name="The Broad Institute Genome Sequencing Center for Infectious Disease"/>
            <person name="Cerqueira G."/>
            <person name="Feldgarden M."/>
            <person name="Courvalin P."/>
            <person name="Grillot-Courvalin C."/>
            <person name="Clermont D."/>
            <person name="Rocha E."/>
            <person name="Yoon E.-J."/>
            <person name="Nemec A."/>
            <person name="Young S.K."/>
            <person name="Zeng Q."/>
            <person name="Gargeya S."/>
            <person name="Fitzgerald M."/>
            <person name="Abouelleil A."/>
            <person name="Alvarado L."/>
            <person name="Berlin A.M."/>
            <person name="Chapman S.B."/>
            <person name="Gainer-Dewar J."/>
            <person name="Goldberg J."/>
            <person name="Gnerre S."/>
            <person name="Griggs A."/>
            <person name="Gujja S."/>
            <person name="Hansen M."/>
            <person name="Howarth C."/>
            <person name="Imamovic A."/>
            <person name="Ireland A."/>
            <person name="Larimer J."/>
            <person name="McCowan C."/>
            <person name="Murphy C."/>
            <person name="Pearson M."/>
            <person name="Poon T.W."/>
            <person name="Priest M."/>
            <person name="Roberts A."/>
            <person name="Saif S."/>
            <person name="Shea T."/>
            <person name="Sykes S."/>
            <person name="Wortman J."/>
            <person name="Nusbaum C."/>
            <person name="Birren B."/>
        </authorList>
    </citation>
    <scope>NUCLEOTIDE SEQUENCE [LARGE SCALE GENOMIC DNA]</scope>
    <source>
        <strain evidence="6 7">CIP 110357</strain>
    </source>
</reference>
<keyword evidence="1 4" id="KW-0378">Hydrolase</keyword>
<feature type="short sequence motif" description="GXSXG" evidence="4">
    <location>
        <begin position="80"/>
        <end position="84"/>
    </location>
</feature>
<evidence type="ECO:0000256" key="1">
    <source>
        <dbReference type="ARBA" id="ARBA00022801"/>
    </source>
</evidence>
<dbReference type="GO" id="GO:0016787">
    <property type="term" value="F:hydrolase activity"/>
    <property type="evidence" value="ECO:0007669"/>
    <property type="project" value="UniProtKB-UniRule"/>
</dbReference>
<dbReference type="PATRIC" id="fig|1341683.3.peg.1903"/>
<evidence type="ECO:0000256" key="2">
    <source>
        <dbReference type="ARBA" id="ARBA00022963"/>
    </source>
</evidence>
<feature type="active site" description="Proton acceptor" evidence="4">
    <location>
        <position position="194"/>
    </location>
</feature>
<evidence type="ECO:0000313" key="6">
    <source>
        <dbReference type="EMBL" id="ESK51402.1"/>
    </source>
</evidence>
<dbReference type="PROSITE" id="PS51635">
    <property type="entry name" value="PNPLA"/>
    <property type="match status" value="1"/>
</dbReference>
<dbReference type="PANTHER" id="PTHR14226">
    <property type="entry name" value="NEUROPATHY TARGET ESTERASE/SWISS CHEESE D.MELANOGASTER"/>
    <property type="match status" value="1"/>
</dbReference>
<feature type="active site" description="Nucleophile" evidence="4">
    <location>
        <position position="82"/>
    </location>
</feature>
<name>V2UN55_9GAMM</name>
<evidence type="ECO:0000256" key="3">
    <source>
        <dbReference type="ARBA" id="ARBA00023098"/>
    </source>
</evidence>
<dbReference type="GO" id="GO:0016042">
    <property type="term" value="P:lipid catabolic process"/>
    <property type="evidence" value="ECO:0007669"/>
    <property type="project" value="UniProtKB-UniRule"/>
</dbReference>
<accession>V2UN55</accession>
<sequence length="313" mass="33025">MHITFDYMILKITRWSCIALLGAGLLGCDTTGSKKTLPTLKPREPVIAIALGGGGAKGFSHIGVIKVLESHGIRPKIVTGTSAGSFVGSLYASGKTPYQLQQLAFQLKESDLRDLTFNRQGVVLGQKLQDYVNANAGNKPIQQFPIRFAAVATRLDNGKKTEFIRGNVGQAVRASCSIPNVFVPATIAGVKYVDGGLVSPIPVSTAKSMGADIVIAVDISARPSKTGAGNMFGLLDQTINIMGQQSIQQELQQATVVIQPKVGNLGVLDLSSSQNAILEGEQAAQAKIPAIEAAIANFKKSPAALRPAPHPRF</sequence>
<feature type="short sequence motif" description="GXGXXG" evidence="4">
    <location>
        <begin position="53"/>
        <end position="58"/>
    </location>
</feature>
<dbReference type="InterPro" id="IPR016035">
    <property type="entry name" value="Acyl_Trfase/lysoPLipase"/>
</dbReference>
<evidence type="ECO:0000259" key="5">
    <source>
        <dbReference type="PROSITE" id="PS51635"/>
    </source>
</evidence>
<keyword evidence="3 4" id="KW-0443">Lipid metabolism</keyword>
<dbReference type="CDD" id="cd07205">
    <property type="entry name" value="Pat_PNPLA6_PNPLA7_NTE1_like"/>
    <property type="match status" value="1"/>
</dbReference>
<dbReference type="InterPro" id="IPR050301">
    <property type="entry name" value="NTE"/>
</dbReference>
<feature type="domain" description="PNPLA" evidence="5">
    <location>
        <begin position="49"/>
        <end position="207"/>
    </location>
</feature>
<dbReference type="STRING" id="396323.VH98_08880"/>
<dbReference type="Gene3D" id="3.40.1090.10">
    <property type="entry name" value="Cytosolic phospholipase A2 catalytic domain"/>
    <property type="match status" value="2"/>
</dbReference>
<feature type="short sequence motif" description="DGA/G" evidence="4">
    <location>
        <begin position="194"/>
        <end position="196"/>
    </location>
</feature>
<organism evidence="6 7">
    <name type="scientific">Acinetobacter brisouii CIP 110357</name>
    <dbReference type="NCBI Taxonomy" id="1341683"/>
    <lineage>
        <taxon>Bacteria</taxon>
        <taxon>Pseudomonadati</taxon>
        <taxon>Pseudomonadota</taxon>
        <taxon>Gammaproteobacteria</taxon>
        <taxon>Moraxellales</taxon>
        <taxon>Moraxellaceae</taxon>
        <taxon>Acinetobacter</taxon>
    </lineage>
</organism>
<protein>
    <recommendedName>
        <fullName evidence="5">PNPLA domain-containing protein</fullName>
    </recommendedName>
</protein>
<dbReference type="Pfam" id="PF01734">
    <property type="entry name" value="Patatin"/>
    <property type="match status" value="1"/>
</dbReference>
<dbReference type="SUPFAM" id="SSF52151">
    <property type="entry name" value="FabD/lysophospholipase-like"/>
    <property type="match status" value="1"/>
</dbReference>
<dbReference type="PANTHER" id="PTHR14226:SF76">
    <property type="entry name" value="NTE FAMILY PROTEIN RSSA"/>
    <property type="match status" value="1"/>
</dbReference>
<proteinExistence type="predicted"/>
<keyword evidence="2 4" id="KW-0442">Lipid degradation</keyword>
<keyword evidence="7" id="KW-1185">Reference proteome</keyword>
<evidence type="ECO:0000256" key="4">
    <source>
        <dbReference type="PROSITE-ProRule" id="PRU01161"/>
    </source>
</evidence>
<dbReference type="HOGENOM" id="CLU_047251_1_0_6"/>